<evidence type="ECO:0000313" key="1">
    <source>
        <dbReference type="EMBL" id="JAD59844.1"/>
    </source>
</evidence>
<sequence>MSSDMSYRGVCTSQLMGCQLMEDNEFLVAKPKQKGTICWWTLFNAEIGHMTLLNVVFAKGYYSIVVISCSTPSPLK</sequence>
<reference evidence="1" key="2">
    <citation type="journal article" date="2015" name="Data Brief">
        <title>Shoot transcriptome of the giant reed, Arundo donax.</title>
        <authorList>
            <person name="Barrero R.A."/>
            <person name="Guerrero F.D."/>
            <person name="Moolhuijzen P."/>
            <person name="Goolsby J.A."/>
            <person name="Tidwell J."/>
            <person name="Bellgard S.E."/>
            <person name="Bellgard M.I."/>
        </authorList>
    </citation>
    <scope>NUCLEOTIDE SEQUENCE</scope>
    <source>
        <tissue evidence="1">Shoot tissue taken approximately 20 cm above the soil surface</tissue>
    </source>
</reference>
<dbReference type="EMBL" id="GBRH01238051">
    <property type="protein sequence ID" value="JAD59844.1"/>
    <property type="molecule type" value="Transcribed_RNA"/>
</dbReference>
<name>A0A0A9SLM1_ARUDO</name>
<organism evidence="1">
    <name type="scientific">Arundo donax</name>
    <name type="common">Giant reed</name>
    <name type="synonym">Donax arundinaceus</name>
    <dbReference type="NCBI Taxonomy" id="35708"/>
    <lineage>
        <taxon>Eukaryota</taxon>
        <taxon>Viridiplantae</taxon>
        <taxon>Streptophyta</taxon>
        <taxon>Embryophyta</taxon>
        <taxon>Tracheophyta</taxon>
        <taxon>Spermatophyta</taxon>
        <taxon>Magnoliopsida</taxon>
        <taxon>Liliopsida</taxon>
        <taxon>Poales</taxon>
        <taxon>Poaceae</taxon>
        <taxon>PACMAD clade</taxon>
        <taxon>Arundinoideae</taxon>
        <taxon>Arundineae</taxon>
        <taxon>Arundo</taxon>
    </lineage>
</organism>
<protein>
    <submittedName>
        <fullName evidence="1">Uncharacterized protein</fullName>
    </submittedName>
</protein>
<dbReference type="AlphaFoldDB" id="A0A0A9SLM1"/>
<reference evidence="1" key="1">
    <citation type="submission" date="2014-09" db="EMBL/GenBank/DDBJ databases">
        <authorList>
            <person name="Magalhaes I.L.F."/>
            <person name="Oliveira U."/>
            <person name="Santos F.R."/>
            <person name="Vidigal T.H.D.A."/>
            <person name="Brescovit A.D."/>
            <person name="Santos A.J."/>
        </authorList>
    </citation>
    <scope>NUCLEOTIDE SEQUENCE</scope>
    <source>
        <tissue evidence="1">Shoot tissue taken approximately 20 cm above the soil surface</tissue>
    </source>
</reference>
<accession>A0A0A9SLM1</accession>
<proteinExistence type="predicted"/>